<dbReference type="InterPro" id="IPR041722">
    <property type="entry name" value="TakP/all3028"/>
</dbReference>
<evidence type="ECO:0000313" key="3">
    <source>
        <dbReference type="EMBL" id="MEB4591806.1"/>
    </source>
</evidence>
<protein>
    <submittedName>
        <fullName evidence="3">TRAP transporter substrate-binding protein</fullName>
    </submittedName>
</protein>
<evidence type="ECO:0000256" key="2">
    <source>
        <dbReference type="SAM" id="SignalP"/>
    </source>
</evidence>
<dbReference type="PANTHER" id="PTHR33376:SF5">
    <property type="entry name" value="EXTRACYTOPLASMIC SOLUTE RECEPTOR PROTEIN"/>
    <property type="match status" value="1"/>
</dbReference>
<comment type="caution">
    <text evidence="3">The sequence shown here is derived from an EMBL/GenBank/DDBJ whole genome shotgun (WGS) entry which is preliminary data.</text>
</comment>
<dbReference type="EMBL" id="JAYMYJ010000112">
    <property type="protein sequence ID" value="MEB4591806.1"/>
    <property type="molecule type" value="Genomic_DNA"/>
</dbReference>
<dbReference type="NCBIfam" id="NF037995">
    <property type="entry name" value="TRAP_S1"/>
    <property type="match status" value="1"/>
</dbReference>
<dbReference type="Pfam" id="PF03480">
    <property type="entry name" value="DctP"/>
    <property type="match status" value="1"/>
</dbReference>
<keyword evidence="1 2" id="KW-0732">Signal</keyword>
<dbReference type="InterPro" id="IPR018389">
    <property type="entry name" value="DctP_fam"/>
</dbReference>
<proteinExistence type="predicted"/>
<evidence type="ECO:0000313" key="4">
    <source>
        <dbReference type="Proteomes" id="UP001308005"/>
    </source>
</evidence>
<dbReference type="Gene3D" id="3.40.190.170">
    <property type="entry name" value="Bacterial extracellular solute-binding protein, family 7"/>
    <property type="match status" value="1"/>
</dbReference>
<dbReference type="PANTHER" id="PTHR33376">
    <property type="match status" value="1"/>
</dbReference>
<dbReference type="SUPFAM" id="SSF53850">
    <property type="entry name" value="Periplasmic binding protein-like II"/>
    <property type="match status" value="1"/>
</dbReference>
<reference evidence="3 4" key="2">
    <citation type="submission" date="2024-01" db="EMBL/GenBank/DDBJ databases">
        <authorList>
            <person name="Xie X."/>
        </authorList>
    </citation>
    <scope>NUCLEOTIDE SEQUENCE [LARGE SCALE GENOMIC DNA]</scope>
    <source>
        <strain evidence="3">SCUT-1</strain>
    </source>
</reference>
<feature type="signal peptide" evidence="2">
    <location>
        <begin position="1"/>
        <end position="26"/>
    </location>
</feature>
<name>A0ABU6CY89_9GAMM</name>
<evidence type="ECO:0000256" key="1">
    <source>
        <dbReference type="ARBA" id="ARBA00022729"/>
    </source>
</evidence>
<dbReference type="PIRSF" id="PIRSF039026">
    <property type="entry name" value="SiaP"/>
    <property type="match status" value="1"/>
</dbReference>
<keyword evidence="4" id="KW-1185">Reference proteome</keyword>
<feature type="chain" id="PRO_5045688999" evidence="2">
    <location>
        <begin position="27"/>
        <end position="367"/>
    </location>
</feature>
<organism evidence="3 4">
    <name type="scientific">Candidatus Thiothrix phosphatis</name>
    <dbReference type="NCBI Taxonomy" id="3112415"/>
    <lineage>
        <taxon>Bacteria</taxon>
        <taxon>Pseudomonadati</taxon>
        <taxon>Pseudomonadota</taxon>
        <taxon>Gammaproteobacteria</taxon>
        <taxon>Thiotrichales</taxon>
        <taxon>Thiotrichaceae</taxon>
        <taxon>Thiothrix</taxon>
    </lineage>
</organism>
<dbReference type="InterPro" id="IPR038404">
    <property type="entry name" value="TRAP_DctP_sf"/>
</dbReference>
<dbReference type="RefSeq" id="WP_324695689.1">
    <property type="nucleotide sequence ID" value="NZ_JAYMYJ010000112.1"/>
</dbReference>
<dbReference type="CDD" id="cd13682">
    <property type="entry name" value="PBP2_TRAP_alpha-ketoacid"/>
    <property type="match status" value="1"/>
</dbReference>
<dbReference type="Gene3D" id="3.40.190.10">
    <property type="entry name" value="Periplasmic binding protein-like II"/>
    <property type="match status" value="1"/>
</dbReference>
<dbReference type="Proteomes" id="UP001308005">
    <property type="component" value="Unassembled WGS sequence"/>
</dbReference>
<accession>A0ABU6CY89</accession>
<sequence length="367" mass="40374">MERRSFLKKTAFSAAALAATPAALLAAEEAKSADLPAVSWRLTSSFPKSLDTIYGASDILANSLAAITGGKFTVKIFAAGEIVPGLQVLDAVQNGTVEAGHSASYYYFGKNAALAFDCAVPFGLTARQQTAWFMHGNGKQLLRELFAEYNVVNFMGGNTGTQMGGWFNKEINSVKDLEGLKFRVSGFAGMVLSKLGVVPQQLPGGDIYPALEKGTIDAAEWVGPYDDEKLGFAKIVKNYYTPGWWEGGPQLSFYVNKDQWEKLPEPYKAAWEASCQLAHNDMLAKYDANNPQALANLVNSGVKLRSFSDEVMEACFKATLEVFEEQSKSNPSFKKIFDDWKVFRNNEAQWFNVAEQSFAKFAFNKKL</sequence>
<gene>
    <name evidence="3" type="ORF">VSS37_12510</name>
</gene>
<dbReference type="InterPro" id="IPR026289">
    <property type="entry name" value="SBP_TakP-like"/>
</dbReference>
<reference evidence="4" key="1">
    <citation type="submission" date="2023-07" db="EMBL/GenBank/DDBJ databases">
        <title>The carbon used by Thiothrix.</title>
        <authorList>
            <person name="Chen L."/>
        </authorList>
    </citation>
    <scope>NUCLEOTIDE SEQUENCE [LARGE SCALE GENOMIC DNA]</scope>
</reference>